<comment type="caution">
    <text evidence="1">The sequence shown here is derived from an EMBL/GenBank/DDBJ whole genome shotgun (WGS) entry which is preliminary data.</text>
</comment>
<dbReference type="Gramene" id="rna45617">
    <property type="protein sequence ID" value="RHN39579.1"/>
    <property type="gene ID" value="gene45617"/>
</dbReference>
<organism evidence="1">
    <name type="scientific">Medicago truncatula</name>
    <name type="common">Barrel medic</name>
    <name type="synonym">Medicago tribuloides</name>
    <dbReference type="NCBI Taxonomy" id="3880"/>
    <lineage>
        <taxon>Eukaryota</taxon>
        <taxon>Viridiplantae</taxon>
        <taxon>Streptophyta</taxon>
        <taxon>Embryophyta</taxon>
        <taxon>Tracheophyta</taxon>
        <taxon>Spermatophyta</taxon>
        <taxon>Magnoliopsida</taxon>
        <taxon>eudicotyledons</taxon>
        <taxon>Gunneridae</taxon>
        <taxon>Pentapetalae</taxon>
        <taxon>rosids</taxon>
        <taxon>fabids</taxon>
        <taxon>Fabales</taxon>
        <taxon>Fabaceae</taxon>
        <taxon>Papilionoideae</taxon>
        <taxon>50 kb inversion clade</taxon>
        <taxon>NPAAA clade</taxon>
        <taxon>Hologalegina</taxon>
        <taxon>IRL clade</taxon>
        <taxon>Trifolieae</taxon>
        <taxon>Medicago</taxon>
    </lineage>
</organism>
<protein>
    <submittedName>
        <fullName evidence="1">Uncharacterized protein</fullName>
    </submittedName>
</protein>
<name>A0A396GDU9_MEDTR</name>
<reference evidence="1" key="1">
    <citation type="journal article" date="2018" name="Nat. Plants">
        <title>Whole-genome landscape of Medicago truncatula symbiotic genes.</title>
        <authorList>
            <person name="Pecrix Y."/>
            <person name="Gamas P."/>
            <person name="Carrere S."/>
        </authorList>
    </citation>
    <scope>NUCLEOTIDE SEQUENCE</scope>
    <source>
        <tissue evidence="1">Leaves</tissue>
    </source>
</reference>
<accession>A0A396GDU9</accession>
<gene>
    <name evidence="1" type="ORF">MtrunA17_Chr8g0345351</name>
</gene>
<dbReference type="EMBL" id="PSQE01000008">
    <property type="protein sequence ID" value="RHN39579.1"/>
    <property type="molecule type" value="Genomic_DNA"/>
</dbReference>
<evidence type="ECO:0000313" key="1">
    <source>
        <dbReference type="EMBL" id="RHN39579.1"/>
    </source>
</evidence>
<sequence length="64" mass="7306">MNSSVLIHVHVPLLQPETRKSPVGDQIHSHHNALVVLKNCSSLSTKTSHLSRIEIQRYENLKRK</sequence>
<proteinExistence type="predicted"/>
<dbReference type="Proteomes" id="UP000265566">
    <property type="component" value="Chromosome 8"/>
</dbReference>
<dbReference type="AlphaFoldDB" id="A0A396GDU9"/>